<accession>A0A0J6UZ15</accession>
<evidence type="ECO:0000313" key="1">
    <source>
        <dbReference type="EMBL" id="KMO31656.1"/>
    </source>
</evidence>
<dbReference type="PATRIC" id="fig|298794.3.peg.2759"/>
<proteinExistence type="predicted"/>
<evidence type="ECO:0000313" key="2">
    <source>
        <dbReference type="Proteomes" id="UP000035955"/>
    </source>
</evidence>
<organism evidence="1 2">
    <name type="scientific">Methylobacterium variabile</name>
    <dbReference type="NCBI Taxonomy" id="298794"/>
    <lineage>
        <taxon>Bacteria</taxon>
        <taxon>Pseudomonadati</taxon>
        <taxon>Pseudomonadota</taxon>
        <taxon>Alphaproteobacteria</taxon>
        <taxon>Hyphomicrobiales</taxon>
        <taxon>Methylobacteriaceae</taxon>
        <taxon>Methylobacterium</taxon>
    </lineage>
</organism>
<dbReference type="EMBL" id="LABY01000191">
    <property type="protein sequence ID" value="KMO31656.1"/>
    <property type="molecule type" value="Genomic_DNA"/>
</dbReference>
<dbReference type="Proteomes" id="UP000035955">
    <property type="component" value="Unassembled WGS sequence"/>
</dbReference>
<name>A0A0J6UZ15_9HYPH</name>
<protein>
    <submittedName>
        <fullName evidence="1">Uncharacterized protein</fullName>
    </submittedName>
</protein>
<sequence>MPESDLVFVRCLASLLADRDPAVTVEALGRDWDWLVALTPACEDDEPDQPALPPIAALALFSGMVALVRSGQGERAWPWFEAGLDAYAATHPRGHRFYRWHSPLDDALEAYPNLRVAVTEALIAGGRWSDAAHALNDLSHQTAPYGGKDAFAVPALAEALAAADAGDWLGPTGFDEAWAFARGSAIVAAGSLDERHAHVWNLYADHLLVTLRRGETGAALALVAAKAEAARRICDDGHETGNYHLNALCVLAHAGRVEAAAAAARELVRRGYWDLWRLNRDSAAATAWATESGQLGWLAALDAVPAYRTLHARHLVPEAAPVGRAPPGPFRALHAGVLGGRTRKRCAVSNCLIAPGDPVYRFRLYHHHVGDAPLVAAQAAFDA</sequence>
<dbReference type="AlphaFoldDB" id="A0A0J6UZ15"/>
<dbReference type="RefSeq" id="WP_048447061.1">
    <property type="nucleotide sequence ID" value="NZ_LABY01000191.1"/>
</dbReference>
<comment type="caution">
    <text evidence="1">The sequence shown here is derived from an EMBL/GenBank/DDBJ whole genome shotgun (WGS) entry which is preliminary data.</text>
</comment>
<reference evidence="1 2" key="1">
    <citation type="submission" date="2015-03" db="EMBL/GenBank/DDBJ databases">
        <title>Genome sequencing of Methylobacterium variabile DSM 16961.</title>
        <authorList>
            <person name="Chaudhry V."/>
            <person name="Patil P.B."/>
        </authorList>
    </citation>
    <scope>NUCLEOTIDE SEQUENCE [LARGE SCALE GENOMIC DNA]</scope>
    <source>
        <strain evidence="1 2">DSM 16961</strain>
    </source>
</reference>
<keyword evidence="2" id="KW-1185">Reference proteome</keyword>
<gene>
    <name evidence="1" type="ORF">VQ02_25610</name>
</gene>
<feature type="non-terminal residue" evidence="1">
    <location>
        <position position="383"/>
    </location>
</feature>